<evidence type="ECO:0000313" key="3">
    <source>
        <dbReference type="Proteomes" id="UP001500194"/>
    </source>
</evidence>
<accession>A0AAV3T393</accession>
<protein>
    <recommendedName>
        <fullName evidence="1">ChsH2 C-terminal OB-fold domain-containing protein</fullName>
    </recommendedName>
</protein>
<dbReference type="SUPFAM" id="SSF50249">
    <property type="entry name" value="Nucleic acid-binding proteins"/>
    <property type="match status" value="1"/>
</dbReference>
<organism evidence="2 3">
    <name type="scientific">Salarchaeum japonicum</name>
    <dbReference type="NCBI Taxonomy" id="555573"/>
    <lineage>
        <taxon>Archaea</taxon>
        <taxon>Methanobacteriati</taxon>
        <taxon>Methanobacteriota</taxon>
        <taxon>Stenosarchaea group</taxon>
        <taxon>Halobacteria</taxon>
        <taxon>Halobacteriales</taxon>
        <taxon>Halobacteriaceae</taxon>
    </lineage>
</organism>
<dbReference type="PANTHER" id="PTHR34075:SF5">
    <property type="entry name" value="BLR3430 PROTEIN"/>
    <property type="match status" value="1"/>
</dbReference>
<proteinExistence type="predicted"/>
<feature type="domain" description="ChsH2 C-terminal OB-fold" evidence="1">
    <location>
        <begin position="49"/>
        <end position="114"/>
    </location>
</feature>
<dbReference type="InterPro" id="IPR002878">
    <property type="entry name" value="ChsH2_C"/>
</dbReference>
<name>A0AAV3T393_9EURY</name>
<sequence length="137" mass="15735">MYEPPFTRDRDANERLAARECDACGWVSFPEHREICKRCGSVGEWTDTELEERGTVQSYVVQQRLPDEFETPLPLAIMDVPQTSGGDPARVYGLFTETDPEHIDIGMEAEADFRRIFDVDGLPIHSFKFKRPRGDRL</sequence>
<evidence type="ECO:0000313" key="2">
    <source>
        <dbReference type="EMBL" id="GAA0655649.1"/>
    </source>
</evidence>
<comment type="caution">
    <text evidence="2">The sequence shown here is derived from an EMBL/GenBank/DDBJ whole genome shotgun (WGS) entry which is preliminary data.</text>
</comment>
<gene>
    <name evidence="2" type="ORF">GCM10009019_19310</name>
</gene>
<dbReference type="GeneID" id="68573386"/>
<dbReference type="EMBL" id="BAAADU010000002">
    <property type="protein sequence ID" value="GAA0655649.1"/>
    <property type="molecule type" value="Genomic_DNA"/>
</dbReference>
<keyword evidence="3" id="KW-1185">Reference proteome</keyword>
<dbReference type="RefSeq" id="WP_227260128.1">
    <property type="nucleotide sequence ID" value="NZ_BAAADU010000002.1"/>
</dbReference>
<dbReference type="InterPro" id="IPR012340">
    <property type="entry name" value="NA-bd_OB-fold"/>
</dbReference>
<dbReference type="InterPro" id="IPR052513">
    <property type="entry name" value="Thioester_dehydratase-like"/>
</dbReference>
<reference evidence="2 3" key="1">
    <citation type="journal article" date="2019" name="Int. J. Syst. Evol. Microbiol.">
        <title>The Global Catalogue of Microorganisms (GCM) 10K type strain sequencing project: providing services to taxonomists for standard genome sequencing and annotation.</title>
        <authorList>
            <consortium name="The Broad Institute Genomics Platform"/>
            <consortium name="The Broad Institute Genome Sequencing Center for Infectious Disease"/>
            <person name="Wu L."/>
            <person name="Ma J."/>
        </authorList>
    </citation>
    <scope>NUCLEOTIDE SEQUENCE [LARGE SCALE GENOMIC DNA]</scope>
    <source>
        <strain evidence="2 3">JCM 16327</strain>
    </source>
</reference>
<dbReference type="PANTHER" id="PTHR34075">
    <property type="entry name" value="BLR3430 PROTEIN"/>
    <property type="match status" value="1"/>
</dbReference>
<evidence type="ECO:0000259" key="1">
    <source>
        <dbReference type="Pfam" id="PF01796"/>
    </source>
</evidence>
<dbReference type="Pfam" id="PF01796">
    <property type="entry name" value="OB_ChsH2_C"/>
    <property type="match status" value="1"/>
</dbReference>
<dbReference type="AlphaFoldDB" id="A0AAV3T393"/>
<dbReference type="Proteomes" id="UP001500194">
    <property type="component" value="Unassembled WGS sequence"/>
</dbReference>